<dbReference type="RefSeq" id="WP_008860846.1">
    <property type="nucleotide sequence ID" value="NZ_CAXSNY010000002.1"/>
</dbReference>
<protein>
    <submittedName>
        <fullName evidence="1">Uncharacterized protein</fullName>
    </submittedName>
</protein>
<proteinExistence type="predicted"/>
<keyword evidence="2" id="KW-1185">Reference proteome</keyword>
<organism evidence="1 2">
    <name type="scientific">Barnesiella intestinihominis YIT 11860</name>
    <dbReference type="NCBI Taxonomy" id="742726"/>
    <lineage>
        <taxon>Bacteria</taxon>
        <taxon>Pseudomonadati</taxon>
        <taxon>Bacteroidota</taxon>
        <taxon>Bacteroidia</taxon>
        <taxon>Bacteroidales</taxon>
        <taxon>Barnesiellaceae</taxon>
        <taxon>Barnesiella</taxon>
    </lineage>
</organism>
<gene>
    <name evidence="1" type="ORF">HMPREF9448_00347</name>
</gene>
<dbReference type="eggNOG" id="ENOG502ZRA0">
    <property type="taxonomic scope" value="Bacteria"/>
</dbReference>
<reference evidence="1 2" key="1">
    <citation type="submission" date="2012-08" db="EMBL/GenBank/DDBJ databases">
        <title>The Genome Sequence of Barnesiella intestinihominis YIT 11860.</title>
        <authorList>
            <consortium name="The Broad Institute Genome Sequencing Platform"/>
            <person name="Earl A."/>
            <person name="Ward D."/>
            <person name="Feldgarden M."/>
            <person name="Gevers D."/>
            <person name="Morotomi M."/>
            <person name="Walker B."/>
            <person name="Young S.K."/>
            <person name="Zeng Q."/>
            <person name="Gargeya S."/>
            <person name="Fitzgerald M."/>
            <person name="Haas B."/>
            <person name="Abouelleil A."/>
            <person name="Alvarado L."/>
            <person name="Arachchi H.M."/>
            <person name="Berlin A.M."/>
            <person name="Chapman S.B."/>
            <person name="Goldberg J."/>
            <person name="Griggs A."/>
            <person name="Gujja S."/>
            <person name="Hansen M."/>
            <person name="Howarth C."/>
            <person name="Imamovic A."/>
            <person name="Larimer J."/>
            <person name="McCowen C."/>
            <person name="Montmayeur A."/>
            <person name="Murphy C."/>
            <person name="Neiman D."/>
            <person name="Pearson M."/>
            <person name="Priest M."/>
            <person name="Roberts A."/>
            <person name="Saif S."/>
            <person name="Shea T."/>
            <person name="Sisk P."/>
            <person name="Sykes S."/>
            <person name="Wortman J."/>
            <person name="Nusbaum C."/>
            <person name="Birren B."/>
        </authorList>
    </citation>
    <scope>NUCLEOTIDE SEQUENCE [LARGE SCALE GENOMIC DNA]</scope>
    <source>
        <strain evidence="1 2">YIT 11860</strain>
    </source>
</reference>
<dbReference type="STRING" id="742726.HMPREF9448_00347"/>
<dbReference type="AlphaFoldDB" id="K0X415"/>
<dbReference type="Proteomes" id="UP000006044">
    <property type="component" value="Unassembled WGS sequence"/>
</dbReference>
<comment type="caution">
    <text evidence="1">The sequence shown here is derived from an EMBL/GenBank/DDBJ whole genome shotgun (WGS) entry which is preliminary data.</text>
</comment>
<dbReference type="HOGENOM" id="CLU_2116209_0_0_10"/>
<evidence type="ECO:0000313" key="2">
    <source>
        <dbReference type="Proteomes" id="UP000006044"/>
    </source>
</evidence>
<evidence type="ECO:0000313" key="1">
    <source>
        <dbReference type="EMBL" id="EJZ66172.1"/>
    </source>
</evidence>
<dbReference type="GeneID" id="77847702"/>
<dbReference type="OrthoDB" id="1093127at2"/>
<name>K0X415_9BACT</name>
<accession>K0X415</accession>
<dbReference type="EMBL" id="ADLE01000001">
    <property type="protein sequence ID" value="EJZ66172.1"/>
    <property type="molecule type" value="Genomic_DNA"/>
</dbReference>
<sequence>METITLFLTPEFDTIRDEMGYDENDDFDAYDILFQQGYDGEMIEVEENEIFEIPEGYIATIQATDTNDEFYILDEGEDVFEKEDFQTETLREGQYRYDAAENIFWKINDEPSDLSF</sequence>